<accession>A0A1H2ZDQ6</accession>
<dbReference type="OrthoDB" id="6369527at2"/>
<evidence type="ECO:0000313" key="2">
    <source>
        <dbReference type="Proteomes" id="UP000199675"/>
    </source>
</evidence>
<evidence type="ECO:0000313" key="1">
    <source>
        <dbReference type="EMBL" id="SDX14934.1"/>
    </source>
</evidence>
<sequence>MPTDISRLIGLTHEKEIENECHVTDLHIGWQNEDPAQKQVDNAGVAHRAPLVSWVVDGERRTFIPTLSYEPNTEPSNWLRELLGLEDHPEFRPDVKKLEQDIRAALTQSR</sequence>
<dbReference type="EMBL" id="FNNE01000006">
    <property type="protein sequence ID" value="SDX14934.1"/>
    <property type="molecule type" value="Genomic_DNA"/>
</dbReference>
<proteinExistence type="predicted"/>
<dbReference type="Proteomes" id="UP000199675">
    <property type="component" value="Unassembled WGS sequence"/>
</dbReference>
<name>A0A1H2ZDQ6_9GAMM</name>
<organism evidence="1 2">
    <name type="scientific">Marinobacter mobilis</name>
    <dbReference type="NCBI Taxonomy" id="488533"/>
    <lineage>
        <taxon>Bacteria</taxon>
        <taxon>Pseudomonadati</taxon>
        <taxon>Pseudomonadota</taxon>
        <taxon>Gammaproteobacteria</taxon>
        <taxon>Pseudomonadales</taxon>
        <taxon>Marinobacteraceae</taxon>
        <taxon>Marinobacter</taxon>
    </lineage>
</organism>
<gene>
    <name evidence="1" type="ORF">SAMN04487960_106267</name>
</gene>
<keyword evidence="2" id="KW-1185">Reference proteome</keyword>
<reference evidence="1 2" key="1">
    <citation type="submission" date="2016-10" db="EMBL/GenBank/DDBJ databases">
        <authorList>
            <person name="de Groot N.N."/>
        </authorList>
    </citation>
    <scope>NUCLEOTIDE SEQUENCE [LARGE SCALE GENOMIC DNA]</scope>
    <source>
        <strain evidence="1 2">CGMCC 1.7059</strain>
    </source>
</reference>
<protein>
    <submittedName>
        <fullName evidence="1">Uncharacterized protein</fullName>
    </submittedName>
</protein>
<dbReference type="AlphaFoldDB" id="A0A1H2ZDQ6"/>
<dbReference type="RefSeq" id="WP_091814008.1">
    <property type="nucleotide sequence ID" value="NZ_FNNE01000006.1"/>
</dbReference>